<reference evidence="9" key="1">
    <citation type="submission" date="2023-04" db="EMBL/GenBank/DDBJ databases">
        <title>Phytophthora lilii NBRC 32176.</title>
        <authorList>
            <person name="Ichikawa N."/>
            <person name="Sato H."/>
            <person name="Tonouchi N."/>
        </authorList>
    </citation>
    <scope>NUCLEOTIDE SEQUENCE</scope>
    <source>
        <strain evidence="9">NBRC 32176</strain>
    </source>
</reference>
<dbReference type="SMART" id="SM00487">
    <property type="entry name" value="DEXDc"/>
    <property type="match status" value="1"/>
</dbReference>
<dbReference type="Proteomes" id="UP001165083">
    <property type="component" value="Unassembled WGS sequence"/>
</dbReference>
<keyword evidence="3" id="KW-0378">Hydrolase</keyword>
<keyword evidence="2" id="KW-0547">Nucleotide-binding</keyword>
<evidence type="ECO:0000256" key="3">
    <source>
        <dbReference type="ARBA" id="ARBA00022801"/>
    </source>
</evidence>
<dbReference type="GO" id="GO:0005524">
    <property type="term" value="F:ATP binding"/>
    <property type="evidence" value="ECO:0007669"/>
    <property type="project" value="UniProtKB-KW"/>
</dbReference>
<dbReference type="EC" id="3.6.4.13" evidence="1"/>
<dbReference type="SMART" id="SM00490">
    <property type="entry name" value="HELICc"/>
    <property type="match status" value="1"/>
</dbReference>
<comment type="caution">
    <text evidence="9">The sequence shown here is derived from an EMBL/GenBank/DDBJ whole genome shotgun (WGS) entry which is preliminary data.</text>
</comment>
<keyword evidence="5" id="KW-0067">ATP-binding</keyword>
<dbReference type="PANTHER" id="PTHR47958">
    <property type="entry name" value="ATP-DEPENDENT RNA HELICASE DBP3"/>
    <property type="match status" value="1"/>
</dbReference>
<dbReference type="InterPro" id="IPR011545">
    <property type="entry name" value="DEAD/DEAH_box_helicase_dom"/>
</dbReference>
<keyword evidence="4" id="KW-0347">Helicase</keyword>
<dbReference type="GO" id="GO:0003724">
    <property type="term" value="F:RNA helicase activity"/>
    <property type="evidence" value="ECO:0007669"/>
    <property type="project" value="UniProtKB-EC"/>
</dbReference>
<organism evidence="9 10">
    <name type="scientific">Phytophthora lilii</name>
    <dbReference type="NCBI Taxonomy" id="2077276"/>
    <lineage>
        <taxon>Eukaryota</taxon>
        <taxon>Sar</taxon>
        <taxon>Stramenopiles</taxon>
        <taxon>Oomycota</taxon>
        <taxon>Peronosporomycetes</taxon>
        <taxon>Peronosporales</taxon>
        <taxon>Peronosporaceae</taxon>
        <taxon>Phytophthora</taxon>
    </lineage>
</organism>
<evidence type="ECO:0000259" key="7">
    <source>
        <dbReference type="PROSITE" id="PS51192"/>
    </source>
</evidence>
<feature type="domain" description="Helicase C-terminal" evidence="8">
    <location>
        <begin position="317"/>
        <end position="470"/>
    </location>
</feature>
<dbReference type="CDD" id="cd17963">
    <property type="entry name" value="DEADc_DDX19_DDX25"/>
    <property type="match status" value="1"/>
</dbReference>
<accession>A0A9W6WXR8</accession>
<dbReference type="Pfam" id="PF00270">
    <property type="entry name" value="DEAD"/>
    <property type="match status" value="1"/>
</dbReference>
<dbReference type="Gene3D" id="3.40.50.300">
    <property type="entry name" value="P-loop containing nucleotide triphosphate hydrolases"/>
    <property type="match status" value="2"/>
</dbReference>
<protein>
    <recommendedName>
        <fullName evidence="1">RNA helicase</fullName>
        <ecNumber evidence="1">3.6.4.13</ecNumber>
    </recommendedName>
</protein>
<evidence type="ECO:0000313" key="10">
    <source>
        <dbReference type="Proteomes" id="UP001165083"/>
    </source>
</evidence>
<dbReference type="AlphaFoldDB" id="A0A9W6WXR8"/>
<feature type="region of interest" description="Disordered" evidence="6">
    <location>
        <begin position="1"/>
        <end position="22"/>
    </location>
</feature>
<evidence type="ECO:0000256" key="5">
    <source>
        <dbReference type="ARBA" id="ARBA00022840"/>
    </source>
</evidence>
<dbReference type="GO" id="GO:0016787">
    <property type="term" value="F:hydrolase activity"/>
    <property type="evidence" value="ECO:0007669"/>
    <property type="project" value="UniProtKB-KW"/>
</dbReference>
<dbReference type="InterPro" id="IPR027417">
    <property type="entry name" value="P-loop_NTPase"/>
</dbReference>
<dbReference type="SUPFAM" id="SSF52540">
    <property type="entry name" value="P-loop containing nucleoside triphosphate hydrolases"/>
    <property type="match status" value="1"/>
</dbReference>
<evidence type="ECO:0000256" key="6">
    <source>
        <dbReference type="SAM" id="MobiDB-lite"/>
    </source>
</evidence>
<dbReference type="Pfam" id="PF00271">
    <property type="entry name" value="Helicase_C"/>
    <property type="match status" value="1"/>
</dbReference>
<feature type="domain" description="Helicase ATP-binding" evidence="7">
    <location>
        <begin position="120"/>
        <end position="289"/>
    </location>
</feature>
<gene>
    <name evidence="9" type="ORF">Plil01_000793300</name>
</gene>
<evidence type="ECO:0000259" key="8">
    <source>
        <dbReference type="PROSITE" id="PS51194"/>
    </source>
</evidence>
<evidence type="ECO:0000256" key="2">
    <source>
        <dbReference type="ARBA" id="ARBA00022741"/>
    </source>
</evidence>
<evidence type="ECO:0000313" key="9">
    <source>
        <dbReference type="EMBL" id="GMF20444.1"/>
    </source>
</evidence>
<dbReference type="PROSITE" id="PS51192">
    <property type="entry name" value="HELICASE_ATP_BIND_1"/>
    <property type="match status" value="1"/>
</dbReference>
<dbReference type="EMBL" id="BSXW01000375">
    <property type="protein sequence ID" value="GMF20444.1"/>
    <property type="molecule type" value="Genomic_DNA"/>
</dbReference>
<dbReference type="GO" id="GO:0003676">
    <property type="term" value="F:nucleic acid binding"/>
    <property type="evidence" value="ECO:0007669"/>
    <property type="project" value="InterPro"/>
</dbReference>
<evidence type="ECO:0000256" key="4">
    <source>
        <dbReference type="ARBA" id="ARBA00022806"/>
    </source>
</evidence>
<name>A0A9W6WXR8_9STRA</name>
<dbReference type="OrthoDB" id="10265785at2759"/>
<dbReference type="CDD" id="cd18787">
    <property type="entry name" value="SF2_C_DEAD"/>
    <property type="match status" value="1"/>
</dbReference>
<evidence type="ECO:0000256" key="1">
    <source>
        <dbReference type="ARBA" id="ARBA00012552"/>
    </source>
</evidence>
<proteinExistence type="predicted"/>
<keyword evidence="10" id="KW-1185">Reference proteome</keyword>
<dbReference type="PROSITE" id="PS51194">
    <property type="entry name" value="HELICASE_CTER"/>
    <property type="match status" value="1"/>
</dbReference>
<dbReference type="InterPro" id="IPR014001">
    <property type="entry name" value="Helicase_ATP-bd"/>
</dbReference>
<sequence>MSETDAKPEPAPAAEAPAKAEEAVEEVTQSLEEILALGQGLDDQDYKAELEVLQNDPNSNLYSAVTFEELNLCVVIFCLSRETLFLLTHVEWWMCRPEPLLKGVYNMKFAKPSKIQSVALPLILAEYVQCAEFASGSGKTATFALGMLYRVDVNLKAPQAVCVGPTRELVRQIMAVVNAMGKFIGVETFLAIPGNDLARGETLKAQVVVGTPGKVEGMIKKKQLDTRNVKIFVLDEADVMVAEDGMRERSVTIKRLIKNRACQYLLFSATYADDVRDFAQKMVPDHNIITVKKEKLTLDGIKQFWIDCKTRENKFQVLSDIFAILSIGKCVIFVQQRETAKELTKAMREKGHSVGILHGADMAKEVRDQVIDEFRAGTTNVLITTNVLARGIDVAGVSLVVNFDIPLTRDHRPDPETYLHRIGRTGRFGRKGCAINFVYDNKSKQDLAEIEEYYARPITQAPADDIEELEKMLAWE</sequence>
<dbReference type="InterPro" id="IPR001650">
    <property type="entry name" value="Helicase_C-like"/>
</dbReference>